<dbReference type="InterPro" id="IPR002035">
    <property type="entry name" value="VWF_A"/>
</dbReference>
<dbReference type="InterPro" id="IPR050525">
    <property type="entry name" value="ECM_Assembly_Org"/>
</dbReference>
<dbReference type="SUPFAM" id="SSF53300">
    <property type="entry name" value="vWA-like"/>
    <property type="match status" value="1"/>
</dbReference>
<gene>
    <name evidence="2" type="ORF">ROHU_000310</name>
</gene>
<dbReference type="PANTHER" id="PTHR24020">
    <property type="entry name" value="COLLAGEN ALPHA"/>
    <property type="match status" value="1"/>
</dbReference>
<dbReference type="PRINTS" id="PR00453">
    <property type="entry name" value="VWFADOMAIN"/>
</dbReference>
<reference evidence="2 3" key="1">
    <citation type="submission" date="2018-03" db="EMBL/GenBank/DDBJ databases">
        <title>Draft genome sequence of Rohu Carp (Labeo rohita).</title>
        <authorList>
            <person name="Das P."/>
            <person name="Kushwaha B."/>
            <person name="Joshi C.G."/>
            <person name="Kumar D."/>
            <person name="Nagpure N.S."/>
            <person name="Sahoo L."/>
            <person name="Das S.P."/>
            <person name="Bit A."/>
            <person name="Patnaik S."/>
            <person name="Meher P.K."/>
            <person name="Jayasankar P."/>
            <person name="Koringa P.G."/>
            <person name="Patel N.V."/>
            <person name="Hinsu A.T."/>
            <person name="Kumar R."/>
            <person name="Pandey M."/>
            <person name="Agarwal S."/>
            <person name="Srivastava S."/>
            <person name="Singh M."/>
            <person name="Iquebal M.A."/>
            <person name="Jaiswal S."/>
            <person name="Angadi U.B."/>
            <person name="Kumar N."/>
            <person name="Raza M."/>
            <person name="Shah T.M."/>
            <person name="Rai A."/>
            <person name="Jena J.K."/>
        </authorList>
    </citation>
    <scope>NUCLEOTIDE SEQUENCE [LARGE SCALE GENOMIC DNA]</scope>
    <source>
        <strain evidence="2">DASCIFA01</strain>
        <tissue evidence="2">Testis</tissue>
    </source>
</reference>
<sequence length="138" mass="15512">MNHFSLTAPAELCKSRPLDLVFIIDSSRSVRPAEFEKVKIFLSEMVDSLDIGSDATRVALVNYASTVNIEFPLKKYFSKAEVKQAFSRNRIWGKELKGTQLAHVAWSPDSKILLFGMANGEIHIYDNQGNFIVSAEML</sequence>
<dbReference type="SUPFAM" id="SSF82171">
    <property type="entry name" value="DPP6 N-terminal domain-like"/>
    <property type="match status" value="1"/>
</dbReference>
<dbReference type="AlphaFoldDB" id="A0A498P6Z4"/>
<dbReference type="InterPro" id="IPR036465">
    <property type="entry name" value="vWFA_dom_sf"/>
</dbReference>
<protein>
    <submittedName>
        <fullName evidence="2">Matrilin-3-like isoform X4</fullName>
    </submittedName>
</protein>
<keyword evidence="3" id="KW-1185">Reference proteome</keyword>
<proteinExistence type="predicted"/>
<comment type="caution">
    <text evidence="2">The sequence shown here is derived from an EMBL/GenBank/DDBJ whole genome shotgun (WGS) entry which is preliminary data.</text>
</comment>
<name>A0A498P6Z4_LABRO</name>
<evidence type="ECO:0000259" key="1">
    <source>
        <dbReference type="PROSITE" id="PS50234"/>
    </source>
</evidence>
<accession>A0A498P6Z4</accession>
<dbReference type="STRING" id="84645.A0A498P6Z4"/>
<dbReference type="PROSITE" id="PS50234">
    <property type="entry name" value="VWFA"/>
    <property type="match status" value="1"/>
</dbReference>
<dbReference type="Pfam" id="PF00092">
    <property type="entry name" value="VWA"/>
    <property type="match status" value="1"/>
</dbReference>
<dbReference type="PANTHER" id="PTHR24020:SF12">
    <property type="entry name" value="MATRILIN-3"/>
    <property type="match status" value="1"/>
</dbReference>
<evidence type="ECO:0000313" key="2">
    <source>
        <dbReference type="EMBL" id="RXN39304.1"/>
    </source>
</evidence>
<evidence type="ECO:0000313" key="3">
    <source>
        <dbReference type="Proteomes" id="UP000290572"/>
    </source>
</evidence>
<dbReference type="Gene3D" id="3.40.50.410">
    <property type="entry name" value="von Willebrand factor, type A domain"/>
    <property type="match status" value="1"/>
</dbReference>
<dbReference type="EMBL" id="QBIY01002030">
    <property type="protein sequence ID" value="RXN39304.1"/>
    <property type="molecule type" value="Genomic_DNA"/>
</dbReference>
<dbReference type="Proteomes" id="UP000290572">
    <property type="component" value="Unassembled WGS sequence"/>
</dbReference>
<feature type="domain" description="VWFA" evidence="1">
    <location>
        <begin position="19"/>
        <end position="88"/>
    </location>
</feature>
<organism evidence="2 3">
    <name type="scientific">Labeo rohita</name>
    <name type="common">Indian major carp</name>
    <name type="synonym">Cyprinus rohita</name>
    <dbReference type="NCBI Taxonomy" id="84645"/>
    <lineage>
        <taxon>Eukaryota</taxon>
        <taxon>Metazoa</taxon>
        <taxon>Chordata</taxon>
        <taxon>Craniata</taxon>
        <taxon>Vertebrata</taxon>
        <taxon>Euteleostomi</taxon>
        <taxon>Actinopterygii</taxon>
        <taxon>Neopterygii</taxon>
        <taxon>Teleostei</taxon>
        <taxon>Ostariophysi</taxon>
        <taxon>Cypriniformes</taxon>
        <taxon>Cyprinidae</taxon>
        <taxon>Labeoninae</taxon>
        <taxon>Labeonini</taxon>
        <taxon>Labeo</taxon>
    </lineage>
</organism>